<reference evidence="1" key="1">
    <citation type="journal article" date="2019" name="Front. Microbiol.">
        <title>Replicon-Based Typing of IncI-Complex Plasmids, and Comparative Genomics Analysis of IncIgamma/K1 Plasmids.</title>
        <authorList>
            <person name="Zhang D."/>
            <person name="Zhao Y."/>
            <person name="Feng J."/>
            <person name="Hu L."/>
            <person name="Jiang X."/>
            <person name="Zhan Z."/>
            <person name="Yang H."/>
            <person name="Yang W."/>
            <person name="Gao B."/>
            <person name="Wang J."/>
            <person name="Li J."/>
            <person name="Yin Z."/>
            <person name="Zhou D."/>
        </authorList>
    </citation>
    <scope>NUCLEOTIDE SEQUENCE</scope>
    <source>
        <strain evidence="1">N201205880</strain>
        <plasmid evidence="1">p205880-NR2</plasmid>
    </source>
</reference>
<accession>A0A2L1KLC2</accession>
<geneLocation type="plasmid" evidence="1">
    <name>p205880-NR2</name>
</geneLocation>
<dbReference type="EMBL" id="MF344577">
    <property type="protein sequence ID" value="AVE23304.1"/>
    <property type="molecule type" value="Genomic_DNA"/>
</dbReference>
<protein>
    <submittedName>
        <fullName evidence="1">Uncharacterized protein</fullName>
    </submittedName>
</protein>
<dbReference type="AlphaFoldDB" id="A0A2L1KLC2"/>
<name>A0A2L1KLC2_KLEPN</name>
<keyword evidence="1" id="KW-0614">Plasmid</keyword>
<evidence type="ECO:0000313" key="1">
    <source>
        <dbReference type="EMBL" id="AVE23304.1"/>
    </source>
</evidence>
<proteinExistence type="predicted"/>
<organism evidence="1">
    <name type="scientific">Klebsiella pneumoniae</name>
    <dbReference type="NCBI Taxonomy" id="573"/>
    <lineage>
        <taxon>Bacteria</taxon>
        <taxon>Pseudomonadati</taxon>
        <taxon>Pseudomonadota</taxon>
        <taxon>Gammaproteobacteria</taxon>
        <taxon>Enterobacterales</taxon>
        <taxon>Enterobacteriaceae</taxon>
        <taxon>Klebsiella/Raoultella group</taxon>
        <taxon>Klebsiella</taxon>
        <taxon>Klebsiella pneumoniae complex</taxon>
    </lineage>
</organism>
<sequence>MASGTFSLLTYCPYMPSLLNALWRILPSGFRRFAPQSATLCTANNSRNIPALR</sequence>